<keyword evidence="1" id="KW-1133">Transmembrane helix</keyword>
<name>A0A7W5DPM5_9PORP</name>
<sequence>MMETKIKANIDNPEQLEKLYRADKKNFEKAFFAIYPGIADSQMAGFWKARLEPDAHGESKPGVQKTDVYFLIIICLITAFLAEIPQLFDHNQHDYTYYERNVGIIILFGLSVYTFLTKNQVQYKHLVISFAVFLLSATYINLLPSERNSDVINLAYIHQPIFLWCLYGLIFIDFDTKDKLKRIEYIKYNGDIAILTAIIFIAGGILAGVTIRLFSAIDLHIEHFYFNYIVISGLVVSPIVATYIVKNFPSVTNRIAPIIAGIFSPLVLITLVIYLVTIAITGKDPYNDRDFLIVFNLMLLGVMAIIVFSVSETSVHKKQRFNELTLFALSVITLIVDLVALSAILYRLGEFGLTPNRTAVLGSNLLILGNLVLIMFDLYKVGFKGKGIQTVALTTARYLPLYMVWAIFVTFGFPFIFGMQ</sequence>
<comment type="caution">
    <text evidence="2">The sequence shown here is derived from an EMBL/GenBank/DDBJ whole genome shotgun (WGS) entry which is preliminary data.</text>
</comment>
<keyword evidence="1" id="KW-0472">Membrane</keyword>
<feature type="transmembrane region" description="Helical" evidence="1">
    <location>
        <begin position="292"/>
        <end position="312"/>
    </location>
</feature>
<dbReference type="RefSeq" id="WP_221202119.1">
    <property type="nucleotide sequence ID" value="NZ_JACHYB010000001.1"/>
</dbReference>
<protein>
    <recommendedName>
        <fullName evidence="4">DUF4153 domain-containing protein</fullName>
    </recommendedName>
</protein>
<proteinExistence type="predicted"/>
<reference evidence="2 3" key="1">
    <citation type="submission" date="2020-08" db="EMBL/GenBank/DDBJ databases">
        <title>Genomic Encyclopedia of Type Strains, Phase IV (KMG-IV): sequencing the most valuable type-strain genomes for metagenomic binning, comparative biology and taxonomic classification.</title>
        <authorList>
            <person name="Goeker M."/>
        </authorList>
    </citation>
    <scope>NUCLEOTIDE SEQUENCE [LARGE SCALE GENOMIC DNA]</scope>
    <source>
        <strain evidence="2 3">DSM 27471</strain>
    </source>
</reference>
<feature type="transmembrane region" description="Helical" evidence="1">
    <location>
        <begin position="154"/>
        <end position="172"/>
    </location>
</feature>
<feature type="transmembrane region" description="Helical" evidence="1">
    <location>
        <begin position="257"/>
        <end position="280"/>
    </location>
</feature>
<dbReference type="AlphaFoldDB" id="A0A7W5DPM5"/>
<evidence type="ECO:0000256" key="1">
    <source>
        <dbReference type="SAM" id="Phobius"/>
    </source>
</evidence>
<dbReference type="EMBL" id="JACHYB010000001">
    <property type="protein sequence ID" value="MBB3186249.1"/>
    <property type="molecule type" value="Genomic_DNA"/>
</dbReference>
<feature type="transmembrane region" description="Helical" evidence="1">
    <location>
        <begin position="100"/>
        <end position="116"/>
    </location>
</feature>
<organism evidence="2 3">
    <name type="scientific">Microbacter margulisiae</name>
    <dbReference type="NCBI Taxonomy" id="1350067"/>
    <lineage>
        <taxon>Bacteria</taxon>
        <taxon>Pseudomonadati</taxon>
        <taxon>Bacteroidota</taxon>
        <taxon>Bacteroidia</taxon>
        <taxon>Bacteroidales</taxon>
        <taxon>Porphyromonadaceae</taxon>
        <taxon>Microbacter</taxon>
    </lineage>
</organism>
<feature type="transmembrane region" description="Helical" evidence="1">
    <location>
        <begin position="123"/>
        <end position="142"/>
    </location>
</feature>
<feature type="transmembrane region" description="Helical" evidence="1">
    <location>
        <begin position="399"/>
        <end position="417"/>
    </location>
</feature>
<keyword evidence="1" id="KW-0812">Transmembrane</keyword>
<evidence type="ECO:0000313" key="3">
    <source>
        <dbReference type="Proteomes" id="UP000544222"/>
    </source>
</evidence>
<feature type="transmembrane region" description="Helical" evidence="1">
    <location>
        <begin position="192"/>
        <end position="213"/>
    </location>
</feature>
<evidence type="ECO:0000313" key="2">
    <source>
        <dbReference type="EMBL" id="MBB3186249.1"/>
    </source>
</evidence>
<evidence type="ECO:0008006" key="4">
    <source>
        <dbReference type="Google" id="ProtNLM"/>
    </source>
</evidence>
<feature type="transmembrane region" description="Helical" evidence="1">
    <location>
        <begin position="225"/>
        <end position="245"/>
    </location>
</feature>
<feature type="transmembrane region" description="Helical" evidence="1">
    <location>
        <begin position="324"/>
        <end position="346"/>
    </location>
</feature>
<accession>A0A7W5DPM5</accession>
<feature type="transmembrane region" description="Helical" evidence="1">
    <location>
        <begin position="358"/>
        <end position="379"/>
    </location>
</feature>
<dbReference type="Proteomes" id="UP000544222">
    <property type="component" value="Unassembled WGS sequence"/>
</dbReference>
<feature type="transmembrane region" description="Helical" evidence="1">
    <location>
        <begin position="68"/>
        <end position="88"/>
    </location>
</feature>
<keyword evidence="3" id="KW-1185">Reference proteome</keyword>
<gene>
    <name evidence="2" type="ORF">FHX64_000412</name>
</gene>